<keyword evidence="10" id="KW-0456">Lyase</keyword>
<dbReference type="Pfam" id="PF01578">
    <property type="entry name" value="Cytochrom_C_asm"/>
    <property type="match status" value="1"/>
</dbReference>
<feature type="transmembrane region" description="Helical" evidence="8">
    <location>
        <begin position="67"/>
        <end position="87"/>
    </location>
</feature>
<dbReference type="EMBL" id="UOFA01000240">
    <property type="protein sequence ID" value="VAW45903.1"/>
    <property type="molecule type" value="Genomic_DNA"/>
</dbReference>
<organism evidence="10">
    <name type="scientific">hydrothermal vent metagenome</name>
    <dbReference type="NCBI Taxonomy" id="652676"/>
    <lineage>
        <taxon>unclassified sequences</taxon>
        <taxon>metagenomes</taxon>
        <taxon>ecological metagenomes</taxon>
    </lineage>
</organism>
<name>A0A3B0W0G8_9ZZZZ</name>
<accession>A0A3B0W0G8</accession>
<dbReference type="PRINTS" id="PR01386">
    <property type="entry name" value="CCMCBIOGNSIS"/>
</dbReference>
<evidence type="ECO:0000256" key="6">
    <source>
        <dbReference type="ARBA" id="ARBA00023136"/>
    </source>
</evidence>
<gene>
    <name evidence="10" type="ORF">MNBD_GAMMA02-1859</name>
</gene>
<evidence type="ECO:0000256" key="3">
    <source>
        <dbReference type="ARBA" id="ARBA00022692"/>
    </source>
</evidence>
<dbReference type="GO" id="GO:0016829">
    <property type="term" value="F:lyase activity"/>
    <property type="evidence" value="ECO:0007669"/>
    <property type="project" value="UniProtKB-KW"/>
</dbReference>
<feature type="transmembrane region" description="Helical" evidence="8">
    <location>
        <begin position="205"/>
        <end position="224"/>
    </location>
</feature>
<reference evidence="10" key="1">
    <citation type="submission" date="2018-06" db="EMBL/GenBank/DDBJ databases">
        <authorList>
            <person name="Zhirakovskaya E."/>
        </authorList>
    </citation>
    <scope>NUCLEOTIDE SEQUENCE</scope>
</reference>
<evidence type="ECO:0000256" key="4">
    <source>
        <dbReference type="ARBA" id="ARBA00022748"/>
    </source>
</evidence>
<evidence type="ECO:0000259" key="9">
    <source>
        <dbReference type="Pfam" id="PF01578"/>
    </source>
</evidence>
<dbReference type="PANTHER" id="PTHR30071">
    <property type="entry name" value="HEME EXPORTER PROTEIN C"/>
    <property type="match status" value="1"/>
</dbReference>
<keyword evidence="4" id="KW-0201">Cytochrome c-type biogenesis</keyword>
<proteinExistence type="inferred from homology"/>
<feature type="transmembrane region" description="Helical" evidence="8">
    <location>
        <begin position="94"/>
        <end position="116"/>
    </location>
</feature>
<feature type="transmembrane region" description="Helical" evidence="8">
    <location>
        <begin position="136"/>
        <end position="152"/>
    </location>
</feature>
<evidence type="ECO:0000313" key="10">
    <source>
        <dbReference type="EMBL" id="VAW45903.1"/>
    </source>
</evidence>
<dbReference type="InterPro" id="IPR002541">
    <property type="entry name" value="Cyt_c_assembly"/>
</dbReference>
<evidence type="ECO:0000256" key="1">
    <source>
        <dbReference type="ARBA" id="ARBA00004141"/>
    </source>
</evidence>
<dbReference type="InterPro" id="IPR045062">
    <property type="entry name" value="Cyt_c_biogenesis_CcsA/CcmC"/>
</dbReference>
<protein>
    <submittedName>
        <fullName evidence="10">Cytochrome c-type biogenesis protein CcmC, putative heme lyase for CcmE</fullName>
    </submittedName>
</protein>
<sequence length="270" mass="30643">MNRIVKFYHEMGSPPSFYRITSHWLKPMLFLAIALTLYGLIDGLFFAPTDYQQGDSYRIIFVHVPAAWMSMFIYAIVGISGIITFVWRMKVAEAVMMASVPIGALFTVITLLTGMLWGKPMWGTYWDWDARMTSELILLFLYIGVAGIYSAYEEDPRKAARLAALVAIIGLVNLPVIRYSVYWWTSIHQTASITLMGGSTGIKDWAMLRPLLVMALATKFYYIYSMLTRAQTYLLKTESKKKWAAKATEVKTHKTKPNTQDKGAKDDGNI</sequence>
<evidence type="ECO:0000256" key="8">
    <source>
        <dbReference type="SAM" id="Phobius"/>
    </source>
</evidence>
<keyword evidence="3 8" id="KW-0812">Transmembrane</keyword>
<evidence type="ECO:0000256" key="5">
    <source>
        <dbReference type="ARBA" id="ARBA00022989"/>
    </source>
</evidence>
<dbReference type="GO" id="GO:0015232">
    <property type="term" value="F:heme transmembrane transporter activity"/>
    <property type="evidence" value="ECO:0007669"/>
    <property type="project" value="InterPro"/>
</dbReference>
<dbReference type="AlphaFoldDB" id="A0A3B0W0G8"/>
<evidence type="ECO:0000256" key="2">
    <source>
        <dbReference type="ARBA" id="ARBA00005840"/>
    </source>
</evidence>
<keyword evidence="5 8" id="KW-1133">Transmembrane helix</keyword>
<comment type="subcellular location">
    <subcellularLocation>
        <location evidence="1">Membrane</location>
        <topology evidence="1">Multi-pass membrane protein</topology>
    </subcellularLocation>
</comment>
<feature type="transmembrane region" description="Helical" evidence="8">
    <location>
        <begin position="164"/>
        <end position="185"/>
    </location>
</feature>
<dbReference type="PANTHER" id="PTHR30071:SF1">
    <property type="entry name" value="CYTOCHROME B_B6 PROTEIN-RELATED"/>
    <property type="match status" value="1"/>
</dbReference>
<dbReference type="GO" id="GO:0020037">
    <property type="term" value="F:heme binding"/>
    <property type="evidence" value="ECO:0007669"/>
    <property type="project" value="InterPro"/>
</dbReference>
<feature type="transmembrane region" description="Helical" evidence="8">
    <location>
        <begin position="28"/>
        <end position="47"/>
    </location>
</feature>
<dbReference type="InterPro" id="IPR003557">
    <property type="entry name" value="Cyt_c_biogenesis_CcmC"/>
</dbReference>
<dbReference type="NCBIfam" id="TIGR01191">
    <property type="entry name" value="ccmC"/>
    <property type="match status" value="1"/>
</dbReference>
<feature type="region of interest" description="Disordered" evidence="7">
    <location>
        <begin position="246"/>
        <end position="270"/>
    </location>
</feature>
<keyword evidence="6 8" id="KW-0472">Membrane</keyword>
<comment type="similarity">
    <text evidence="2">Belongs to the CcmC/CycZ/HelC family.</text>
</comment>
<dbReference type="GO" id="GO:0017004">
    <property type="term" value="P:cytochrome complex assembly"/>
    <property type="evidence" value="ECO:0007669"/>
    <property type="project" value="UniProtKB-KW"/>
</dbReference>
<feature type="domain" description="Cytochrome c assembly protein" evidence="9">
    <location>
        <begin position="25"/>
        <end position="187"/>
    </location>
</feature>
<dbReference type="GO" id="GO:0005886">
    <property type="term" value="C:plasma membrane"/>
    <property type="evidence" value="ECO:0007669"/>
    <property type="project" value="TreeGrafter"/>
</dbReference>
<evidence type="ECO:0000256" key="7">
    <source>
        <dbReference type="SAM" id="MobiDB-lite"/>
    </source>
</evidence>